<sequence>MPTYGKPVVMPGSLFSTNSTPMFSLPTVTQSEKKHMVPGLRQTYSPSEENVTSNQLLRQLMDREVKSQGRHESLMKEVIQIGSQQKDLAVKMEYLSNKICGTSHTLESIKTEIDGTGALMDAVAVNLDKDQQADMNHLIAAVSELDVTRDSVHVDLCPVLRIVKSLKQQVENLTTGIKSYREQSINREPENATKIKTPGCSIEEEEEIKSDVH</sequence>
<comment type="caution">
    <text evidence="1">The sequence shown here is derived from an EMBL/GenBank/DDBJ whole genome shotgun (WGS) entry which is preliminary data.</text>
</comment>
<organism evidence="1 2">
    <name type="scientific">Cronartium quercuum f. sp. fusiforme G11</name>
    <dbReference type="NCBI Taxonomy" id="708437"/>
    <lineage>
        <taxon>Eukaryota</taxon>
        <taxon>Fungi</taxon>
        <taxon>Dikarya</taxon>
        <taxon>Basidiomycota</taxon>
        <taxon>Pucciniomycotina</taxon>
        <taxon>Pucciniomycetes</taxon>
        <taxon>Pucciniales</taxon>
        <taxon>Coleosporiaceae</taxon>
        <taxon>Cronartium</taxon>
    </lineage>
</organism>
<name>A0A9P6T626_9BASI</name>
<gene>
    <name evidence="1" type="ORF">CROQUDRAFT_136727</name>
</gene>
<evidence type="ECO:0000313" key="2">
    <source>
        <dbReference type="Proteomes" id="UP000886653"/>
    </source>
</evidence>
<protein>
    <submittedName>
        <fullName evidence="1">Uncharacterized protein</fullName>
    </submittedName>
</protein>
<dbReference type="Proteomes" id="UP000886653">
    <property type="component" value="Unassembled WGS sequence"/>
</dbReference>
<keyword evidence="2" id="KW-1185">Reference proteome</keyword>
<proteinExistence type="predicted"/>
<dbReference type="AlphaFoldDB" id="A0A9P6T626"/>
<reference evidence="1" key="1">
    <citation type="submission" date="2013-11" db="EMBL/GenBank/DDBJ databases">
        <title>Genome sequence of the fusiform rust pathogen reveals effectors for host alternation and coevolution with pine.</title>
        <authorList>
            <consortium name="DOE Joint Genome Institute"/>
            <person name="Smith K."/>
            <person name="Pendleton A."/>
            <person name="Kubisiak T."/>
            <person name="Anderson C."/>
            <person name="Salamov A."/>
            <person name="Aerts A."/>
            <person name="Riley R."/>
            <person name="Clum A."/>
            <person name="Lindquist E."/>
            <person name="Ence D."/>
            <person name="Campbell M."/>
            <person name="Kronenberg Z."/>
            <person name="Feau N."/>
            <person name="Dhillon B."/>
            <person name="Hamelin R."/>
            <person name="Burleigh J."/>
            <person name="Smith J."/>
            <person name="Yandell M."/>
            <person name="Nelson C."/>
            <person name="Grigoriev I."/>
            <person name="Davis J."/>
        </authorList>
    </citation>
    <scope>NUCLEOTIDE SEQUENCE</scope>
    <source>
        <strain evidence="1">G11</strain>
    </source>
</reference>
<accession>A0A9P6T626</accession>
<evidence type="ECO:0000313" key="1">
    <source>
        <dbReference type="EMBL" id="KAG0140376.1"/>
    </source>
</evidence>
<dbReference type="EMBL" id="MU167449">
    <property type="protein sequence ID" value="KAG0140376.1"/>
    <property type="molecule type" value="Genomic_DNA"/>
</dbReference>